<sequence>MFLGLLLSRGLLSLIASHDEPARRGAVRMLRRSGRVEAGRESGTLAGLAFTGHGGKDCAGLLELVDLVLWAYALVLAVVAVVKISTEIAGCIALVLQMLLLIDGAGTPVLIPASDFFGCRRRLSEGVLSIVLAVDNETFPRPIADVREAIIEIGLVIRFIVALELCESRGQSGFIYLKVPEALRFVVGITFLGRVSPFLDWIGLRTPAIAPDDGIAISVVILRTILIFDEADKIANARGT</sequence>
<reference evidence="3 4" key="1">
    <citation type="submission" date="2023-01" db="EMBL/GenBank/DDBJ databases">
        <title>Analysis of 21 Apiospora genomes using comparative genomics revels a genus with tremendous synthesis potential of carbohydrate active enzymes and secondary metabolites.</title>
        <authorList>
            <person name="Sorensen T."/>
        </authorList>
    </citation>
    <scope>NUCLEOTIDE SEQUENCE [LARGE SCALE GENOMIC DNA]</scope>
    <source>
        <strain evidence="3 4">CBS 135458</strain>
    </source>
</reference>
<feature type="chain" id="PRO_5046067415" evidence="2">
    <location>
        <begin position="18"/>
        <end position="240"/>
    </location>
</feature>
<feature type="signal peptide" evidence="2">
    <location>
        <begin position="1"/>
        <end position="17"/>
    </location>
</feature>
<feature type="transmembrane region" description="Helical" evidence="1">
    <location>
        <begin position="69"/>
        <end position="96"/>
    </location>
</feature>
<keyword evidence="1" id="KW-0812">Transmembrane</keyword>
<dbReference type="EMBL" id="JAQQWL010000009">
    <property type="protein sequence ID" value="KAK8058428.1"/>
    <property type="molecule type" value="Genomic_DNA"/>
</dbReference>
<protein>
    <submittedName>
        <fullName evidence="3">Uncharacterized protein</fullName>
    </submittedName>
</protein>
<proteinExistence type="predicted"/>
<dbReference type="RefSeq" id="XP_066713874.1">
    <property type="nucleotide sequence ID" value="XM_066860285.1"/>
</dbReference>
<evidence type="ECO:0000256" key="1">
    <source>
        <dbReference type="SAM" id="Phobius"/>
    </source>
</evidence>
<keyword evidence="4" id="KW-1185">Reference proteome</keyword>
<keyword evidence="1" id="KW-0472">Membrane</keyword>
<accession>A0ABR1UKK6</accession>
<keyword evidence="2" id="KW-0732">Signal</keyword>
<evidence type="ECO:0000313" key="3">
    <source>
        <dbReference type="EMBL" id="KAK8058428.1"/>
    </source>
</evidence>
<name>A0ABR1UKK6_9PEZI</name>
<organism evidence="3 4">
    <name type="scientific">Apiospora phragmitis</name>
    <dbReference type="NCBI Taxonomy" id="2905665"/>
    <lineage>
        <taxon>Eukaryota</taxon>
        <taxon>Fungi</taxon>
        <taxon>Dikarya</taxon>
        <taxon>Ascomycota</taxon>
        <taxon>Pezizomycotina</taxon>
        <taxon>Sordariomycetes</taxon>
        <taxon>Xylariomycetidae</taxon>
        <taxon>Amphisphaeriales</taxon>
        <taxon>Apiosporaceae</taxon>
        <taxon>Apiospora</taxon>
    </lineage>
</organism>
<evidence type="ECO:0000313" key="4">
    <source>
        <dbReference type="Proteomes" id="UP001480595"/>
    </source>
</evidence>
<comment type="caution">
    <text evidence="3">The sequence shown here is derived from an EMBL/GenBank/DDBJ whole genome shotgun (WGS) entry which is preliminary data.</text>
</comment>
<gene>
    <name evidence="3" type="ORF">PG994_008876</name>
</gene>
<evidence type="ECO:0000256" key="2">
    <source>
        <dbReference type="SAM" id="SignalP"/>
    </source>
</evidence>
<dbReference type="Proteomes" id="UP001480595">
    <property type="component" value="Unassembled WGS sequence"/>
</dbReference>
<keyword evidence="1" id="KW-1133">Transmembrane helix</keyword>
<dbReference type="GeneID" id="92093348"/>